<accession>A0A0A9HZW0</accession>
<name>A0A0A9HZW0_ARUDO</name>
<sequence>MGSERTNWYISKPNSRRLNPAVGCRCSACQIAFVSSFVKLSSFFYMPIDGLQVLRPVNLAVCMP</sequence>
<protein>
    <submittedName>
        <fullName evidence="1">Uncharacterized protein</fullName>
    </submittedName>
</protein>
<evidence type="ECO:0000313" key="1">
    <source>
        <dbReference type="EMBL" id="JAE38453.1"/>
    </source>
</evidence>
<organism evidence="1">
    <name type="scientific">Arundo donax</name>
    <name type="common">Giant reed</name>
    <name type="synonym">Donax arundinaceus</name>
    <dbReference type="NCBI Taxonomy" id="35708"/>
    <lineage>
        <taxon>Eukaryota</taxon>
        <taxon>Viridiplantae</taxon>
        <taxon>Streptophyta</taxon>
        <taxon>Embryophyta</taxon>
        <taxon>Tracheophyta</taxon>
        <taxon>Spermatophyta</taxon>
        <taxon>Magnoliopsida</taxon>
        <taxon>Liliopsida</taxon>
        <taxon>Poales</taxon>
        <taxon>Poaceae</taxon>
        <taxon>PACMAD clade</taxon>
        <taxon>Arundinoideae</taxon>
        <taxon>Arundineae</taxon>
        <taxon>Arundo</taxon>
    </lineage>
</organism>
<proteinExistence type="predicted"/>
<dbReference type="AlphaFoldDB" id="A0A0A9HZW0"/>
<dbReference type="EMBL" id="GBRH01159443">
    <property type="protein sequence ID" value="JAE38453.1"/>
    <property type="molecule type" value="Transcribed_RNA"/>
</dbReference>
<reference evidence="1" key="1">
    <citation type="submission" date="2014-09" db="EMBL/GenBank/DDBJ databases">
        <authorList>
            <person name="Magalhaes I.L.F."/>
            <person name="Oliveira U."/>
            <person name="Santos F.R."/>
            <person name="Vidigal T.H.D.A."/>
            <person name="Brescovit A.D."/>
            <person name="Santos A.J."/>
        </authorList>
    </citation>
    <scope>NUCLEOTIDE SEQUENCE</scope>
    <source>
        <tissue evidence="1">Shoot tissue taken approximately 20 cm above the soil surface</tissue>
    </source>
</reference>
<reference evidence="1" key="2">
    <citation type="journal article" date="2015" name="Data Brief">
        <title>Shoot transcriptome of the giant reed, Arundo donax.</title>
        <authorList>
            <person name="Barrero R.A."/>
            <person name="Guerrero F.D."/>
            <person name="Moolhuijzen P."/>
            <person name="Goolsby J.A."/>
            <person name="Tidwell J."/>
            <person name="Bellgard S.E."/>
            <person name="Bellgard M.I."/>
        </authorList>
    </citation>
    <scope>NUCLEOTIDE SEQUENCE</scope>
    <source>
        <tissue evidence="1">Shoot tissue taken approximately 20 cm above the soil surface</tissue>
    </source>
</reference>